<protein>
    <submittedName>
        <fullName evidence="1">10178_t:CDS:1</fullName>
    </submittedName>
</protein>
<organism evidence="1 2">
    <name type="scientific">Scutellospora calospora</name>
    <dbReference type="NCBI Taxonomy" id="85575"/>
    <lineage>
        <taxon>Eukaryota</taxon>
        <taxon>Fungi</taxon>
        <taxon>Fungi incertae sedis</taxon>
        <taxon>Mucoromycota</taxon>
        <taxon>Glomeromycotina</taxon>
        <taxon>Glomeromycetes</taxon>
        <taxon>Diversisporales</taxon>
        <taxon>Gigasporaceae</taxon>
        <taxon>Scutellospora</taxon>
    </lineage>
</organism>
<evidence type="ECO:0000313" key="1">
    <source>
        <dbReference type="EMBL" id="CAG8574647.1"/>
    </source>
</evidence>
<comment type="caution">
    <text evidence="1">The sequence shown here is derived from an EMBL/GenBank/DDBJ whole genome shotgun (WGS) entry which is preliminary data.</text>
</comment>
<keyword evidence="2" id="KW-1185">Reference proteome</keyword>
<dbReference type="EMBL" id="CAJVPM010010607">
    <property type="protein sequence ID" value="CAG8574647.1"/>
    <property type="molecule type" value="Genomic_DNA"/>
</dbReference>
<accession>A0ACA9M9U1</accession>
<proteinExistence type="predicted"/>
<dbReference type="Proteomes" id="UP000789860">
    <property type="component" value="Unassembled WGS sequence"/>
</dbReference>
<feature type="non-terminal residue" evidence="1">
    <location>
        <position position="1"/>
    </location>
</feature>
<name>A0ACA9M9U1_9GLOM</name>
<evidence type="ECO:0000313" key="2">
    <source>
        <dbReference type="Proteomes" id="UP000789860"/>
    </source>
</evidence>
<gene>
    <name evidence="1" type="ORF">SCALOS_LOCUS5974</name>
</gene>
<sequence>KDIGNKNKVYRIEKGIDQLKEEFFKNNILTLNLPLPRHLNPPLLLMIPLNHYILNELYIMLRIWDQLWELQNHSMQSWFYTPLIGGDKEKDSGNSMNKKSAIFEILSYENHLLYFNQKSDSNRAYKPQYLHFKENIEF</sequence>
<reference evidence="1" key="1">
    <citation type="submission" date="2021-06" db="EMBL/GenBank/DDBJ databases">
        <authorList>
            <person name="Kallberg Y."/>
            <person name="Tangrot J."/>
            <person name="Rosling A."/>
        </authorList>
    </citation>
    <scope>NUCLEOTIDE SEQUENCE</scope>
    <source>
        <strain evidence="1">AU212A</strain>
    </source>
</reference>